<keyword evidence="1" id="KW-0472">Membrane</keyword>
<dbReference type="PANTHER" id="PTHR42241">
    <property type="entry name" value="HYPOTHETICAL MEMBRANE PROTEIN, CONSERVED, DUF998 FAMILY"/>
    <property type="match status" value="1"/>
</dbReference>
<keyword evidence="1" id="KW-1133">Transmembrane helix</keyword>
<sequence>MDALSRRRAATACGLAAPVVALGAIVLATLVAAPETFSWRARALSEMGRYETRTFPLFNGGLILGGLLGVPFGWRLWLAARNGLERLGAALLWAATAALVGIGVFFLGHDAFYLDTEFHTPVALLFFGIAPFAQWVYGSGLVLAGDVRLGLVSVWLGIVHPLCWLGWLASRAGAEGPSAWFAIPEFVAAVAFGSWVFALAAERYRRDSSNREKSAD</sequence>
<evidence type="ECO:0000256" key="1">
    <source>
        <dbReference type="SAM" id="Phobius"/>
    </source>
</evidence>
<protein>
    <submittedName>
        <fullName evidence="2">DUF998 domain-containing protein</fullName>
    </submittedName>
</protein>
<dbReference type="Proteomes" id="UP000637819">
    <property type="component" value="Chromosome"/>
</dbReference>
<feature type="transmembrane region" description="Helical" evidence="1">
    <location>
        <begin position="179"/>
        <end position="201"/>
    </location>
</feature>
<dbReference type="GeneID" id="62874148"/>
<gene>
    <name evidence="2" type="ORF">JMJ58_03450</name>
</gene>
<dbReference type="EMBL" id="CP069188">
    <property type="protein sequence ID" value="QRV15966.1"/>
    <property type="molecule type" value="Genomic_DNA"/>
</dbReference>
<dbReference type="OrthoDB" id="103507at2157"/>
<keyword evidence="3" id="KW-1185">Reference proteome</keyword>
<feature type="transmembrane region" description="Helical" evidence="1">
    <location>
        <begin position="149"/>
        <end position="167"/>
    </location>
</feature>
<feature type="transmembrane region" description="Helical" evidence="1">
    <location>
        <begin position="90"/>
        <end position="112"/>
    </location>
</feature>
<dbReference type="PANTHER" id="PTHR42241:SF2">
    <property type="entry name" value="HYPOTHETICAL MEMBRANE PROTEIN, CONSERVED, DUF998 FAMILY"/>
    <property type="match status" value="1"/>
</dbReference>
<feature type="transmembrane region" description="Helical" evidence="1">
    <location>
        <begin position="56"/>
        <end position="78"/>
    </location>
</feature>
<keyword evidence="1" id="KW-0812">Transmembrane</keyword>
<dbReference type="AlphaFoldDB" id="A0A8T8E362"/>
<proteinExistence type="predicted"/>
<evidence type="ECO:0000313" key="2">
    <source>
        <dbReference type="EMBL" id="QRV15966.1"/>
    </source>
</evidence>
<feature type="transmembrane region" description="Helical" evidence="1">
    <location>
        <begin position="118"/>
        <end position="137"/>
    </location>
</feature>
<evidence type="ECO:0000313" key="3">
    <source>
        <dbReference type="Proteomes" id="UP000637819"/>
    </source>
</evidence>
<reference evidence="2 3" key="1">
    <citation type="submission" date="2021-01" db="EMBL/GenBank/DDBJ databases">
        <title>Genome Sequence and Methylation Pattern of Haloterrigena salifodinae BOL5-1, An Extremely Halophilic Archaeon from a Bolivian Salt Mine.</title>
        <authorList>
            <person name="DasSarma P."/>
            <person name="Anton B.P."/>
            <person name="DasSarma S.L."/>
            <person name="von Ehrenheim H.A.L."/>
            <person name="Martinez F.L."/>
            <person name="Guzman D."/>
            <person name="Roberts R.J."/>
            <person name="DasSarma S."/>
        </authorList>
    </citation>
    <scope>NUCLEOTIDE SEQUENCE [LARGE SCALE GENOMIC DNA]</scope>
    <source>
        <strain evidence="2 3">BOL5-1</strain>
    </source>
</reference>
<organism evidence="2 3">
    <name type="scientific">Haloterrigena salifodinae</name>
    <dbReference type="NCBI Taxonomy" id="2675099"/>
    <lineage>
        <taxon>Archaea</taxon>
        <taxon>Methanobacteriati</taxon>
        <taxon>Methanobacteriota</taxon>
        <taxon>Stenosarchaea group</taxon>
        <taxon>Halobacteria</taxon>
        <taxon>Halobacteriales</taxon>
        <taxon>Natrialbaceae</taxon>
        <taxon>Haloterrigena</taxon>
    </lineage>
</organism>
<dbReference type="Pfam" id="PF06197">
    <property type="entry name" value="DUF998"/>
    <property type="match status" value="1"/>
</dbReference>
<dbReference type="RefSeq" id="WP_204748358.1">
    <property type="nucleotide sequence ID" value="NZ_CP069188.1"/>
</dbReference>
<accession>A0A8T8E362</accession>
<dbReference type="KEGG" id="hsal:JMJ58_03450"/>
<name>A0A8T8E362_9EURY</name>
<dbReference type="InterPro" id="IPR009339">
    <property type="entry name" value="DUF998"/>
</dbReference>